<dbReference type="SUPFAM" id="SSF64518">
    <property type="entry name" value="Phase 1 flagellin"/>
    <property type="match status" value="1"/>
</dbReference>
<evidence type="ECO:0000259" key="6">
    <source>
        <dbReference type="Pfam" id="PF00669"/>
    </source>
</evidence>
<keyword evidence="7" id="KW-0969">Cilium</keyword>
<evidence type="ECO:0000256" key="4">
    <source>
        <dbReference type="ARBA" id="ARBA00022525"/>
    </source>
</evidence>
<dbReference type="GO" id="GO:0071973">
    <property type="term" value="P:bacterial-type flagellum-dependent cell motility"/>
    <property type="evidence" value="ECO:0007669"/>
    <property type="project" value="InterPro"/>
</dbReference>
<evidence type="ECO:0000256" key="5">
    <source>
        <dbReference type="ARBA" id="ARBA00023143"/>
    </source>
</evidence>
<dbReference type="PANTHER" id="PTHR42792">
    <property type="entry name" value="FLAGELLIN"/>
    <property type="match status" value="1"/>
</dbReference>
<organism evidence="7 8">
    <name type="scientific">Azotobacter chroococcum</name>
    <dbReference type="NCBI Taxonomy" id="353"/>
    <lineage>
        <taxon>Bacteria</taxon>
        <taxon>Pseudomonadati</taxon>
        <taxon>Pseudomonadota</taxon>
        <taxon>Gammaproteobacteria</taxon>
        <taxon>Pseudomonadales</taxon>
        <taxon>Pseudomonadaceae</taxon>
        <taxon>Azotobacter</taxon>
    </lineage>
</organism>
<evidence type="ECO:0000313" key="8">
    <source>
        <dbReference type="Proteomes" id="UP000736384"/>
    </source>
</evidence>
<dbReference type="InterPro" id="IPR013384">
    <property type="entry name" value="Flagell_FlgL"/>
</dbReference>
<name>A0AA43Z7R9_9GAMM</name>
<feature type="domain" description="Flagellin N-terminal" evidence="6">
    <location>
        <begin position="3"/>
        <end position="140"/>
    </location>
</feature>
<dbReference type="Pfam" id="PF00669">
    <property type="entry name" value="Flagellin_N"/>
    <property type="match status" value="1"/>
</dbReference>
<keyword evidence="7" id="KW-0282">Flagellum</keyword>
<comment type="similarity">
    <text evidence="3">Belongs to the bacterial flagellin family.</text>
</comment>
<comment type="subcellular location">
    <subcellularLocation>
        <location evidence="1">Bacterial flagellum</location>
    </subcellularLocation>
    <subcellularLocation>
        <location evidence="2">Secreted</location>
    </subcellularLocation>
</comment>
<evidence type="ECO:0000256" key="3">
    <source>
        <dbReference type="ARBA" id="ARBA00005709"/>
    </source>
</evidence>
<dbReference type="RefSeq" id="WP_165893218.1">
    <property type="nucleotide sequence ID" value="NZ_JAAPAP010000011.1"/>
</dbReference>
<dbReference type="AlphaFoldDB" id="A0AA43Z7R9"/>
<accession>A0AA43Z7R9</accession>
<dbReference type="Proteomes" id="UP000736384">
    <property type="component" value="Unassembled WGS sequence"/>
</dbReference>
<comment type="caution">
    <text evidence="7">The sequence shown here is derived from an EMBL/GenBank/DDBJ whole genome shotgun (WGS) entry which is preliminary data.</text>
</comment>
<gene>
    <name evidence="7" type="primary">flgL</name>
    <name evidence="7" type="ORF">HA520_14680</name>
</gene>
<evidence type="ECO:0000256" key="1">
    <source>
        <dbReference type="ARBA" id="ARBA00004365"/>
    </source>
</evidence>
<protein>
    <submittedName>
        <fullName evidence="7">Flagellar hook-associated protein 3</fullName>
    </submittedName>
</protein>
<reference evidence="7" key="1">
    <citation type="submission" date="2020-03" db="EMBL/GenBank/DDBJ databases">
        <title>Genome assembly of Azotobacter chroococcum W5.</title>
        <authorList>
            <person name="Kannepalli A."/>
        </authorList>
    </citation>
    <scope>NUCLEOTIDE SEQUENCE</scope>
    <source>
        <strain evidence="7">W5</strain>
    </source>
</reference>
<keyword evidence="5" id="KW-0975">Bacterial flagellum</keyword>
<sequence>MRISTVTMFEQGLNSLVRQQGEYLKVGQQIASGKRVVNPSDDPQAASQAVGVAQSAAVNQQYADARISTRNALSQEESVLDSVADAIASAKTLLVQAGNGTLSDADRSSLASELSGIYEALLGQANATDGNGRYLFGGYQDKTPPFVKDALTGIVSYQGDAGVVAQQVDASRQMASGDNGLQIFQTVHGSASYLARADAANAGSVTFTGPSVTDSSDAGFGTSFTLVFAVAADGTTTYSTDGGTTPVPYVDGQSISVNGLSLTLEGTPADGDSIAVSAADEADPDLFRTLRNMLDALSTPLQSDADRARLQNTLSTSSRELDNALDNVLTTRASVGARLNELDVLDTVGGNRALNYEQTLSDLVDLDYNAAISEYSLRQVGLQAAQKAFVDIHQLSLFKLL</sequence>
<keyword evidence="4" id="KW-0964">Secreted</keyword>
<dbReference type="GO" id="GO:0009424">
    <property type="term" value="C:bacterial-type flagellum hook"/>
    <property type="evidence" value="ECO:0007669"/>
    <property type="project" value="InterPro"/>
</dbReference>
<proteinExistence type="inferred from homology"/>
<dbReference type="PANTHER" id="PTHR42792:SF1">
    <property type="entry name" value="FLAGELLAR HOOK-ASSOCIATED PROTEIN 3"/>
    <property type="match status" value="1"/>
</dbReference>
<dbReference type="InterPro" id="IPR001029">
    <property type="entry name" value="Flagellin_N"/>
</dbReference>
<dbReference type="EMBL" id="JAAPAP010000011">
    <property type="protein sequence ID" value="NHN78509.1"/>
    <property type="molecule type" value="Genomic_DNA"/>
</dbReference>
<keyword evidence="7" id="KW-0966">Cell projection</keyword>
<dbReference type="GO" id="GO:0005198">
    <property type="term" value="F:structural molecule activity"/>
    <property type="evidence" value="ECO:0007669"/>
    <property type="project" value="InterPro"/>
</dbReference>
<dbReference type="Gene3D" id="1.20.1330.10">
    <property type="entry name" value="f41 fragment of flagellin, N-terminal domain"/>
    <property type="match status" value="1"/>
</dbReference>
<dbReference type="InterPro" id="IPR001492">
    <property type="entry name" value="Flagellin"/>
</dbReference>
<evidence type="ECO:0000313" key="7">
    <source>
        <dbReference type="EMBL" id="NHN78509.1"/>
    </source>
</evidence>
<evidence type="ECO:0000256" key="2">
    <source>
        <dbReference type="ARBA" id="ARBA00004613"/>
    </source>
</evidence>
<dbReference type="GO" id="GO:0005576">
    <property type="term" value="C:extracellular region"/>
    <property type="evidence" value="ECO:0007669"/>
    <property type="project" value="UniProtKB-SubCell"/>
</dbReference>
<dbReference type="NCBIfam" id="TIGR02550">
    <property type="entry name" value="flagell_flgL"/>
    <property type="match status" value="1"/>
</dbReference>